<protein>
    <submittedName>
        <fullName evidence="1">Uncharacterized protein</fullName>
    </submittedName>
</protein>
<evidence type="ECO:0000313" key="2">
    <source>
        <dbReference type="Proteomes" id="UP000439917"/>
    </source>
</evidence>
<dbReference type="EMBL" id="WAGF01000003">
    <property type="protein sequence ID" value="KAB0881133.1"/>
    <property type="molecule type" value="Genomic_DNA"/>
</dbReference>
<organism evidence="1 2">
    <name type="scientific">Cronobacter sakazakii</name>
    <name type="common">Enterobacter sakazakii</name>
    <dbReference type="NCBI Taxonomy" id="28141"/>
    <lineage>
        <taxon>Bacteria</taxon>
        <taxon>Pseudomonadati</taxon>
        <taxon>Pseudomonadota</taxon>
        <taxon>Gammaproteobacteria</taxon>
        <taxon>Enterobacterales</taxon>
        <taxon>Enterobacteriaceae</taxon>
        <taxon>Cronobacter</taxon>
    </lineage>
</organism>
<evidence type="ECO:0000313" key="1">
    <source>
        <dbReference type="EMBL" id="KAB0881133.1"/>
    </source>
</evidence>
<sequence>MTIQDLYKNFDIPMAQFAKNETANEYGRRVMSTNFVNSEHSGVIYSTGSTVESVNVHQTAQTEYQLYSY</sequence>
<name>A0AAN5X6L9_CROSK</name>
<proteinExistence type="predicted"/>
<dbReference type="AlphaFoldDB" id="A0AAN5X6L9"/>
<dbReference type="Proteomes" id="UP000439917">
    <property type="component" value="Unassembled WGS sequence"/>
</dbReference>
<dbReference type="RefSeq" id="WP_133053120.1">
    <property type="nucleotide sequence ID" value="NZ_JAWIRB010000001.1"/>
</dbReference>
<reference evidence="1 2" key="1">
    <citation type="submission" date="2019-09" db="EMBL/GenBank/DDBJ databases">
        <title>Prevalence, distribution, and phylogeny of type two toxin-antitoxin genes possessed by Cronobacter species where C. sakazakii homologs follow sequence type lineages.</title>
        <authorList>
            <person name="Finkelstein S."/>
            <person name="Negrete F."/>
            <person name="Jang H."/>
            <person name="Gopinath G.R."/>
            <person name="Tall B.D."/>
        </authorList>
    </citation>
    <scope>NUCLEOTIDE SEQUENCE [LARGE SCALE GENOMIC DNA]</scope>
    <source>
        <strain evidence="1 2">MOD1_Comp4</strain>
    </source>
</reference>
<gene>
    <name evidence="1" type="ORF">FZI38_02805</name>
</gene>
<accession>A0AAN5X6L9</accession>
<comment type="caution">
    <text evidence="1">The sequence shown here is derived from an EMBL/GenBank/DDBJ whole genome shotgun (WGS) entry which is preliminary data.</text>
</comment>